<sequence length="141" mass="16018">MAVRLCPNIRPSFTYYHHHHQQTTQNYSPFCDDIRSTDQHCPPSRLQGPVPEARNKSQDIVQRRDGPEPSLYRDGYVPLPCIQILISSTATATKTRPHQENKESTAGRAPSPETGYRHSWNQEVLAITLLYLNLPDGIVII</sequence>
<evidence type="ECO:0000256" key="1">
    <source>
        <dbReference type="SAM" id="MobiDB-lite"/>
    </source>
</evidence>
<gene>
    <name evidence="2" type="ORF">ARMSODRAFT_292388</name>
</gene>
<name>A0A2H3BAY2_9AGAR</name>
<accession>A0A2H3BAY2</accession>
<organism evidence="2 3">
    <name type="scientific">Armillaria solidipes</name>
    <dbReference type="NCBI Taxonomy" id="1076256"/>
    <lineage>
        <taxon>Eukaryota</taxon>
        <taxon>Fungi</taxon>
        <taxon>Dikarya</taxon>
        <taxon>Basidiomycota</taxon>
        <taxon>Agaricomycotina</taxon>
        <taxon>Agaricomycetes</taxon>
        <taxon>Agaricomycetidae</taxon>
        <taxon>Agaricales</taxon>
        <taxon>Marasmiineae</taxon>
        <taxon>Physalacriaceae</taxon>
        <taxon>Armillaria</taxon>
    </lineage>
</organism>
<feature type="region of interest" description="Disordered" evidence="1">
    <location>
        <begin position="39"/>
        <end position="70"/>
    </location>
</feature>
<dbReference type="Proteomes" id="UP000218334">
    <property type="component" value="Unassembled WGS sequence"/>
</dbReference>
<reference evidence="3" key="1">
    <citation type="journal article" date="2017" name="Nat. Ecol. Evol.">
        <title>Genome expansion and lineage-specific genetic innovations in the forest pathogenic fungi Armillaria.</title>
        <authorList>
            <person name="Sipos G."/>
            <person name="Prasanna A.N."/>
            <person name="Walter M.C."/>
            <person name="O'Connor E."/>
            <person name="Balint B."/>
            <person name="Krizsan K."/>
            <person name="Kiss B."/>
            <person name="Hess J."/>
            <person name="Varga T."/>
            <person name="Slot J."/>
            <person name="Riley R."/>
            <person name="Boka B."/>
            <person name="Rigling D."/>
            <person name="Barry K."/>
            <person name="Lee J."/>
            <person name="Mihaltcheva S."/>
            <person name="LaButti K."/>
            <person name="Lipzen A."/>
            <person name="Waldron R."/>
            <person name="Moloney N.M."/>
            <person name="Sperisen C."/>
            <person name="Kredics L."/>
            <person name="Vagvoelgyi C."/>
            <person name="Patrignani A."/>
            <person name="Fitzpatrick D."/>
            <person name="Nagy I."/>
            <person name="Doyle S."/>
            <person name="Anderson J.B."/>
            <person name="Grigoriev I.V."/>
            <person name="Gueldener U."/>
            <person name="Muensterkoetter M."/>
            <person name="Nagy L.G."/>
        </authorList>
    </citation>
    <scope>NUCLEOTIDE SEQUENCE [LARGE SCALE GENOMIC DNA]</scope>
    <source>
        <strain evidence="3">28-4</strain>
    </source>
</reference>
<feature type="region of interest" description="Disordered" evidence="1">
    <location>
        <begin position="90"/>
        <end position="116"/>
    </location>
</feature>
<dbReference type="AlphaFoldDB" id="A0A2H3BAY2"/>
<evidence type="ECO:0000313" key="3">
    <source>
        <dbReference type="Proteomes" id="UP000218334"/>
    </source>
</evidence>
<proteinExistence type="predicted"/>
<evidence type="ECO:0000313" key="2">
    <source>
        <dbReference type="EMBL" id="PBK68031.1"/>
    </source>
</evidence>
<protein>
    <submittedName>
        <fullName evidence="2">Uncharacterized protein</fullName>
    </submittedName>
</protein>
<feature type="compositionally biased region" description="Basic and acidic residues" evidence="1">
    <location>
        <begin position="53"/>
        <end position="67"/>
    </location>
</feature>
<keyword evidence="3" id="KW-1185">Reference proteome</keyword>
<dbReference type="EMBL" id="KZ293434">
    <property type="protein sequence ID" value="PBK68031.1"/>
    <property type="molecule type" value="Genomic_DNA"/>
</dbReference>